<keyword evidence="2 9" id="KW-0963">Cytoplasm</keyword>
<dbReference type="RefSeq" id="WP_172188141.1">
    <property type="nucleotide sequence ID" value="NZ_CAWPPK010000259.1"/>
</dbReference>
<dbReference type="Pfam" id="PF08264">
    <property type="entry name" value="Anticodon_1"/>
    <property type="match status" value="1"/>
</dbReference>
<dbReference type="Gene3D" id="1.10.730.10">
    <property type="entry name" value="Isoleucyl-tRNA Synthetase, Domain 1"/>
    <property type="match status" value="2"/>
</dbReference>
<dbReference type="SUPFAM" id="SSF50677">
    <property type="entry name" value="ValRS/IleRS/LeuRS editing domain"/>
    <property type="match status" value="1"/>
</dbReference>
<feature type="domain" description="Methionyl/Leucyl tRNA synthetase" evidence="13">
    <location>
        <begin position="40"/>
        <end position="172"/>
    </location>
</feature>
<dbReference type="Pfam" id="PF09334">
    <property type="entry name" value="tRNA-synt_1g"/>
    <property type="match status" value="1"/>
</dbReference>
<dbReference type="InterPro" id="IPR013155">
    <property type="entry name" value="M/V/L/I-tRNA-synth_anticd-bd"/>
</dbReference>
<dbReference type="InterPro" id="IPR014729">
    <property type="entry name" value="Rossmann-like_a/b/a_fold"/>
</dbReference>
<keyword evidence="6 9" id="KW-0648">Protein biosynthesis</keyword>
<evidence type="ECO:0000259" key="13">
    <source>
        <dbReference type="Pfam" id="PF09334"/>
    </source>
</evidence>
<feature type="short sequence motif" description="'HIGH' region" evidence="9">
    <location>
        <begin position="42"/>
        <end position="52"/>
    </location>
</feature>
<evidence type="ECO:0000256" key="8">
    <source>
        <dbReference type="ARBA" id="ARBA00047469"/>
    </source>
</evidence>
<dbReference type="SUPFAM" id="SSF47323">
    <property type="entry name" value="Anticodon-binding domain of a subclass of class I aminoacyl-tRNA synthetases"/>
    <property type="match status" value="1"/>
</dbReference>
<evidence type="ECO:0000256" key="4">
    <source>
        <dbReference type="ARBA" id="ARBA00022741"/>
    </source>
</evidence>
<dbReference type="CDD" id="cd00812">
    <property type="entry name" value="LeuRS_core"/>
    <property type="match status" value="1"/>
</dbReference>
<dbReference type="PANTHER" id="PTHR43740">
    <property type="entry name" value="LEUCYL-TRNA SYNTHETASE"/>
    <property type="match status" value="1"/>
</dbReference>
<feature type="domain" description="Methionyl/Valyl/Leucyl/Isoleucyl-tRNA synthetase anticodon-binding" evidence="12">
    <location>
        <begin position="693"/>
        <end position="813"/>
    </location>
</feature>
<dbReference type="NCBIfam" id="TIGR00396">
    <property type="entry name" value="leuS_bact"/>
    <property type="match status" value="1"/>
</dbReference>
<dbReference type="Proteomes" id="UP000702425">
    <property type="component" value="Unassembled WGS sequence"/>
</dbReference>
<dbReference type="HAMAP" id="MF_00049_B">
    <property type="entry name" value="Leu_tRNA_synth_B"/>
    <property type="match status" value="1"/>
</dbReference>
<keyword evidence="16" id="KW-1185">Reference proteome</keyword>
<evidence type="ECO:0000313" key="16">
    <source>
        <dbReference type="Proteomes" id="UP000702425"/>
    </source>
</evidence>
<name>A0ABX2CZ80_9CYAN</name>
<gene>
    <name evidence="9 15" type="primary">leuS</name>
    <name evidence="15" type="ORF">E5S67_02786</name>
</gene>
<keyword evidence="5 9" id="KW-0067">ATP-binding</keyword>
<evidence type="ECO:0000256" key="5">
    <source>
        <dbReference type="ARBA" id="ARBA00022840"/>
    </source>
</evidence>
<dbReference type="Pfam" id="PF00133">
    <property type="entry name" value="tRNA-synt_1"/>
    <property type="match status" value="2"/>
</dbReference>
<reference evidence="15 16" key="1">
    <citation type="journal article" date="2020" name="Sci. Rep.">
        <title>A novel cyanobacterial geosmin producer, revising GeoA distribution and dispersion patterns in Bacteria.</title>
        <authorList>
            <person name="Churro C."/>
            <person name="Semedo-Aguiar A.P."/>
            <person name="Silva A.D."/>
            <person name="Pereira-Leal J.B."/>
            <person name="Leite R.B."/>
        </authorList>
    </citation>
    <scope>NUCLEOTIDE SEQUENCE [LARGE SCALE GENOMIC DNA]</scope>
    <source>
        <strain evidence="15 16">IPMA8</strain>
    </source>
</reference>
<keyword evidence="4 9" id="KW-0547">Nucleotide-binding</keyword>
<evidence type="ECO:0000256" key="10">
    <source>
        <dbReference type="RuleBase" id="RU363035"/>
    </source>
</evidence>
<comment type="catalytic activity">
    <reaction evidence="8 9">
        <text>tRNA(Leu) + L-leucine + ATP = L-leucyl-tRNA(Leu) + AMP + diphosphate</text>
        <dbReference type="Rhea" id="RHEA:11688"/>
        <dbReference type="Rhea" id="RHEA-COMP:9613"/>
        <dbReference type="Rhea" id="RHEA-COMP:9622"/>
        <dbReference type="ChEBI" id="CHEBI:30616"/>
        <dbReference type="ChEBI" id="CHEBI:33019"/>
        <dbReference type="ChEBI" id="CHEBI:57427"/>
        <dbReference type="ChEBI" id="CHEBI:78442"/>
        <dbReference type="ChEBI" id="CHEBI:78494"/>
        <dbReference type="ChEBI" id="CHEBI:456215"/>
        <dbReference type="EC" id="6.1.1.4"/>
    </reaction>
</comment>
<dbReference type="Gene3D" id="3.40.50.620">
    <property type="entry name" value="HUPs"/>
    <property type="match status" value="2"/>
</dbReference>
<dbReference type="InterPro" id="IPR001412">
    <property type="entry name" value="aa-tRNA-synth_I_CS"/>
</dbReference>
<feature type="domain" description="Aminoacyl-tRNA synthetase class Ia" evidence="11">
    <location>
        <begin position="610"/>
        <end position="650"/>
    </location>
</feature>
<evidence type="ECO:0000313" key="15">
    <source>
        <dbReference type="EMBL" id="NQE35057.1"/>
    </source>
</evidence>
<evidence type="ECO:0000256" key="7">
    <source>
        <dbReference type="ARBA" id="ARBA00023146"/>
    </source>
</evidence>
<dbReference type="PANTHER" id="PTHR43740:SF2">
    <property type="entry name" value="LEUCINE--TRNA LIGASE, MITOCHONDRIAL"/>
    <property type="match status" value="1"/>
</dbReference>
<organism evidence="15 16">
    <name type="scientific">Microcoleus asticus IPMA8</name>
    <dbReference type="NCBI Taxonomy" id="2563858"/>
    <lineage>
        <taxon>Bacteria</taxon>
        <taxon>Bacillati</taxon>
        <taxon>Cyanobacteriota</taxon>
        <taxon>Cyanophyceae</taxon>
        <taxon>Oscillatoriophycideae</taxon>
        <taxon>Oscillatoriales</taxon>
        <taxon>Microcoleaceae</taxon>
        <taxon>Microcoleus</taxon>
        <taxon>Microcoleus asticus</taxon>
    </lineage>
</organism>
<dbReference type="EC" id="6.1.1.4" evidence="9"/>
<evidence type="ECO:0000259" key="14">
    <source>
        <dbReference type="Pfam" id="PF13603"/>
    </source>
</evidence>
<comment type="similarity">
    <text evidence="1 9 10">Belongs to the class-I aminoacyl-tRNA synthetase family.</text>
</comment>
<evidence type="ECO:0000256" key="1">
    <source>
        <dbReference type="ARBA" id="ARBA00005594"/>
    </source>
</evidence>
<feature type="domain" description="Leucyl-tRNA synthetase editing" evidence="14">
    <location>
        <begin position="223"/>
        <end position="403"/>
    </location>
</feature>
<dbReference type="InterPro" id="IPR009008">
    <property type="entry name" value="Val/Leu/Ile-tRNA-synth_edit"/>
</dbReference>
<feature type="binding site" evidence="9">
    <location>
        <position position="613"/>
    </location>
    <ligand>
        <name>ATP</name>
        <dbReference type="ChEBI" id="CHEBI:30616"/>
    </ligand>
</feature>
<dbReference type="GO" id="GO:0004823">
    <property type="term" value="F:leucine-tRNA ligase activity"/>
    <property type="evidence" value="ECO:0007669"/>
    <property type="project" value="UniProtKB-EC"/>
</dbReference>
<keyword evidence="3 9" id="KW-0436">Ligase</keyword>
<dbReference type="InterPro" id="IPR009080">
    <property type="entry name" value="tRNAsynth_Ia_anticodon-bd"/>
</dbReference>
<dbReference type="SUPFAM" id="SSF52374">
    <property type="entry name" value="Nucleotidylyl transferase"/>
    <property type="match status" value="1"/>
</dbReference>
<evidence type="ECO:0000259" key="12">
    <source>
        <dbReference type="Pfam" id="PF08264"/>
    </source>
</evidence>
<comment type="subcellular location">
    <subcellularLocation>
        <location evidence="9">Cytoplasm</location>
    </subcellularLocation>
</comment>
<proteinExistence type="inferred from homology"/>
<feature type="domain" description="Aminoacyl-tRNA synthetase class Ia" evidence="11">
    <location>
        <begin position="417"/>
        <end position="573"/>
    </location>
</feature>
<dbReference type="InterPro" id="IPR002302">
    <property type="entry name" value="Leu-tRNA-ligase"/>
</dbReference>
<dbReference type="PRINTS" id="PR00985">
    <property type="entry name" value="TRNASYNTHLEU"/>
</dbReference>
<protein>
    <recommendedName>
        <fullName evidence="9">Leucine--tRNA ligase</fullName>
        <ecNumber evidence="9">6.1.1.4</ecNumber>
    </recommendedName>
    <alternativeName>
        <fullName evidence="9">Leucyl-tRNA synthetase</fullName>
        <shortName evidence="9">LeuRS</shortName>
    </alternativeName>
</protein>
<dbReference type="Pfam" id="PF13603">
    <property type="entry name" value="tRNA-synt_1_2"/>
    <property type="match status" value="1"/>
</dbReference>
<dbReference type="PROSITE" id="PS00178">
    <property type="entry name" value="AA_TRNA_LIGASE_I"/>
    <property type="match status" value="1"/>
</dbReference>
<accession>A0ABX2CZ80</accession>
<evidence type="ECO:0000256" key="9">
    <source>
        <dbReference type="HAMAP-Rule" id="MF_00049"/>
    </source>
</evidence>
<evidence type="ECO:0000259" key="11">
    <source>
        <dbReference type="Pfam" id="PF00133"/>
    </source>
</evidence>
<dbReference type="CDD" id="cd07958">
    <property type="entry name" value="Anticodon_Ia_Leu_BEm"/>
    <property type="match status" value="1"/>
</dbReference>
<evidence type="ECO:0000256" key="3">
    <source>
        <dbReference type="ARBA" id="ARBA00022598"/>
    </source>
</evidence>
<feature type="short sequence motif" description="'KMSKS' region" evidence="9">
    <location>
        <begin position="610"/>
        <end position="614"/>
    </location>
</feature>
<dbReference type="InterPro" id="IPR002300">
    <property type="entry name" value="aa-tRNA-synth_Ia"/>
</dbReference>
<dbReference type="EMBL" id="SRRZ01000046">
    <property type="protein sequence ID" value="NQE35057.1"/>
    <property type="molecule type" value="Genomic_DNA"/>
</dbReference>
<sequence>MDSRYNPQSIEEKWQQTWAEQNLDQMPEDTQKPKFYALSMFPYPSGNLHMGHVRNYTIIDVIARLKRMQGYRVLNPMGWDAFGLPAENAAIERGIPPAQWTYQNIAQMKGLFQRLGISFDWTKEVTTCSPDYYRWTQWIFLQFLEAGLAYQKEAAVNWDPIDQTVLANEQVDNEGRSWRSGAKVERKLLRQWFLKITDYAEQLLNDLDKLPDWPERVKLMQANWIGKSVGAYLEFPIVGMDEKIAVFTTRPDTVYGVSYLVLAPEHPLTQRVTTEDRKAAVETFIKEVALQSEIDRTAEDKPKRGIPTGGKAINPFNGEEIPIWIADYVLYEYGTGAVMGVPAHDTRDFKFANQYQLPIKVVIVDDDEMPLTEAYTEPGIMINSQSFNGMDSMKGKAAIIRAAEDAGCGKARVQYRLRDWLISRQRYWGAPIPVIHCPTCGTVPVPQSDLPVLLPENVEFTGKGSPLAKMEEWVNVPCPSCGTPAKRETDTMDTFIDSSWYFLRYPDAQNKEQVFDRAKTNDWMPVDQYVGGIEHAILHLLYSRFFTKVLRDRGLIDCDEPFKRLLTQGMVQAITYKNPVTRKYFPPADVDPENPKDPDTGAALEVFYEKMSKSKYNGVDPLEVMGKYGVDTARMFILFKAPPEKDLEWDDADVEGQFRFLNRVWRVVTEFAGRVPATTAQAGENAELSKPEKDLRRAIHTAIKAVSEDLEGDYQFNTAVSEMMKLSNALNDAKCKDSPIYAEGINTLIRLLAPFAPHIADELWHNTGNSESVHTQTWPTVDPSALVTDEITLVIQVMGKTRGTIQVPSGADKAALEKFARESELAKRHLEGKEIKKVIVVPGKLVNFVVAG</sequence>
<dbReference type="InterPro" id="IPR025709">
    <property type="entry name" value="Leu_tRNA-synth_edit"/>
</dbReference>
<keyword evidence="7 9" id="KW-0030">Aminoacyl-tRNA synthetase</keyword>
<evidence type="ECO:0000256" key="2">
    <source>
        <dbReference type="ARBA" id="ARBA00022490"/>
    </source>
</evidence>
<comment type="caution">
    <text evidence="15">The sequence shown here is derived from an EMBL/GenBank/DDBJ whole genome shotgun (WGS) entry which is preliminary data.</text>
</comment>
<dbReference type="InterPro" id="IPR015413">
    <property type="entry name" value="Methionyl/Leucyl_tRNA_Synth"/>
</dbReference>
<evidence type="ECO:0000256" key="6">
    <source>
        <dbReference type="ARBA" id="ARBA00022917"/>
    </source>
</evidence>